<feature type="compositionally biased region" description="Low complexity" evidence="1">
    <location>
        <begin position="32"/>
        <end position="48"/>
    </location>
</feature>
<proteinExistence type="predicted"/>
<feature type="compositionally biased region" description="Polar residues" evidence="1">
    <location>
        <begin position="49"/>
        <end position="66"/>
    </location>
</feature>
<evidence type="ECO:0000256" key="1">
    <source>
        <dbReference type="SAM" id="MobiDB-lite"/>
    </source>
</evidence>
<reference evidence="2" key="1">
    <citation type="submission" date="2019-04" db="EMBL/GenBank/DDBJ databases">
        <title>Friends and foes A comparative genomics studyof 23 Aspergillus species from section Flavi.</title>
        <authorList>
            <consortium name="DOE Joint Genome Institute"/>
            <person name="Kjaerbolling I."/>
            <person name="Vesth T."/>
            <person name="Frisvad J.C."/>
            <person name="Nybo J.L."/>
            <person name="Theobald S."/>
            <person name="Kildgaard S."/>
            <person name="Isbrandt T."/>
            <person name="Kuo A."/>
            <person name="Sato A."/>
            <person name="Lyhne E.K."/>
            <person name="Kogle M.E."/>
            <person name="Wiebenga A."/>
            <person name="Kun R.S."/>
            <person name="Lubbers R.J."/>
            <person name="Makela M.R."/>
            <person name="Barry K."/>
            <person name="Chovatia M."/>
            <person name="Clum A."/>
            <person name="Daum C."/>
            <person name="Haridas S."/>
            <person name="He G."/>
            <person name="LaButti K."/>
            <person name="Lipzen A."/>
            <person name="Mondo S."/>
            <person name="Riley R."/>
            <person name="Salamov A."/>
            <person name="Simmons B.A."/>
            <person name="Magnuson J.K."/>
            <person name="Henrissat B."/>
            <person name="Mortensen U.H."/>
            <person name="Larsen T.O."/>
            <person name="Devries R.P."/>
            <person name="Grigoriev I.V."/>
            <person name="Machida M."/>
            <person name="Baker S.E."/>
            <person name="Andersen M.R."/>
        </authorList>
    </citation>
    <scope>NUCLEOTIDE SEQUENCE [LARGE SCALE GENOMIC DNA]</scope>
    <source>
        <strain evidence="2">IBT 14317</strain>
    </source>
</reference>
<organism evidence="2">
    <name type="scientific">Petromyces alliaceus</name>
    <name type="common">Aspergillus alliaceus</name>
    <dbReference type="NCBI Taxonomy" id="209559"/>
    <lineage>
        <taxon>Eukaryota</taxon>
        <taxon>Fungi</taxon>
        <taxon>Dikarya</taxon>
        <taxon>Ascomycota</taxon>
        <taxon>Pezizomycotina</taxon>
        <taxon>Eurotiomycetes</taxon>
        <taxon>Eurotiomycetidae</taxon>
        <taxon>Eurotiales</taxon>
        <taxon>Aspergillaceae</taxon>
        <taxon>Aspergillus</taxon>
        <taxon>Aspergillus subgen. Circumdati</taxon>
    </lineage>
</organism>
<sequence length="205" mass="20877">MSGQYGGHQYNQYGAHGNNLNDGYGGQPGNYPPAQGQYGQPQQHGYYQSTPAYNQPSHTQYPSYGQQGHPPPYNATPQQGAYPGDYGHVQGSQMNLPPDGGHSPYPPQQQSHQGESASYYGASSQSGHAPQPGQAPGPGGKEGEKGLGSSVLGAAGGGLVGHKLGGGLLGTAGGALVGAAGMNLVNKAYVCHAGLSAEYLLDSAR</sequence>
<dbReference type="PANTHER" id="PTHR37014:SF10">
    <property type="entry name" value="RICH PROTEIN MS8, PUTATIVE (AFU_ORTHOLOGUE AFUA_7G05650)-RELATED"/>
    <property type="match status" value="1"/>
</dbReference>
<accession>A0A5N7CK23</accession>
<dbReference type="Proteomes" id="UP000326877">
    <property type="component" value="Unassembled WGS sequence"/>
</dbReference>
<dbReference type="EMBL" id="ML735223">
    <property type="protein sequence ID" value="KAE8394546.1"/>
    <property type="molecule type" value="Genomic_DNA"/>
</dbReference>
<name>A0A5N7CK23_PETAA</name>
<evidence type="ECO:0000313" key="2">
    <source>
        <dbReference type="EMBL" id="KAE8394546.1"/>
    </source>
</evidence>
<feature type="compositionally biased region" description="Low complexity" evidence="1">
    <location>
        <begin position="100"/>
        <end position="134"/>
    </location>
</feature>
<gene>
    <name evidence="2" type="ORF">BDV23DRAFT_147394</name>
</gene>
<dbReference type="PANTHER" id="PTHR37014">
    <property type="entry name" value="EXPRESSION LETHALITY PROTEIN HEL10, PUTATIVE (AFU_ORTHOLOGUE AFUA_1G06580)-RELATED"/>
    <property type="match status" value="1"/>
</dbReference>
<feature type="compositionally biased region" description="Low complexity" evidence="1">
    <location>
        <begin position="7"/>
        <end position="17"/>
    </location>
</feature>
<evidence type="ECO:0008006" key="3">
    <source>
        <dbReference type="Google" id="ProtNLM"/>
    </source>
</evidence>
<dbReference type="AlphaFoldDB" id="A0A5N7CK23"/>
<protein>
    <recommendedName>
        <fullName evidence="3">Glycine zipper 2TM domain-containing protein</fullName>
    </recommendedName>
</protein>
<feature type="region of interest" description="Disordered" evidence="1">
    <location>
        <begin position="1"/>
        <end position="149"/>
    </location>
</feature>